<feature type="non-terminal residue" evidence="1">
    <location>
        <position position="302"/>
    </location>
</feature>
<protein>
    <submittedName>
        <fullName evidence="1">General transcription repressor</fullName>
    </submittedName>
</protein>
<accession>A0ACC1HNR2</accession>
<dbReference type="EMBL" id="JAMZIH010002509">
    <property type="protein sequence ID" value="KAJ1677403.1"/>
    <property type="molecule type" value="Genomic_DNA"/>
</dbReference>
<name>A0ACC1HNR2_9FUNG</name>
<reference evidence="1" key="1">
    <citation type="submission" date="2022-06" db="EMBL/GenBank/DDBJ databases">
        <title>Phylogenomic reconstructions and comparative analyses of Kickxellomycotina fungi.</title>
        <authorList>
            <person name="Reynolds N.K."/>
            <person name="Stajich J.E."/>
            <person name="Barry K."/>
            <person name="Grigoriev I.V."/>
            <person name="Crous P."/>
            <person name="Smith M.E."/>
        </authorList>
    </citation>
    <scope>NUCLEOTIDE SEQUENCE</scope>
    <source>
        <strain evidence="1">RSA 2271</strain>
    </source>
</reference>
<evidence type="ECO:0000313" key="2">
    <source>
        <dbReference type="Proteomes" id="UP001145114"/>
    </source>
</evidence>
<evidence type="ECO:0000313" key="1">
    <source>
        <dbReference type="EMBL" id="KAJ1677403.1"/>
    </source>
</evidence>
<comment type="caution">
    <text evidence="1">The sequence shown here is derived from an EMBL/GenBank/DDBJ whole genome shotgun (WGS) entry which is preliminary data.</text>
</comment>
<sequence length="302" mass="31643">MVAAAPVSSRILELLDALRAECEKLSQDASAMKVHHDEYEQRLSSQASEMQAFQQSLHDLERTHQRIKAQYEEEIMRLRRELEARGGPQVPPGPFLPSAGSAHANGPQSYGMGPPPHVVNPAHPHSGSATASSSVPGQNGANGAPTQQPGAVPPPHPDHPSYGGAVPPQSGPPPSSMYGSHTGMPTPRQHITTPQISSQPLASGKPGASRHDEPPPHPLGGATSQPPPAHSIPPQQHNPPIPPPPQVAGEPGPTGPSHAVQKSSVDAHLATTSFSSPAFANQVSLRVTQALEHDSVVCCVRF</sequence>
<keyword evidence="2" id="KW-1185">Reference proteome</keyword>
<gene>
    <name evidence="1" type="primary">TUP1_1</name>
    <name evidence="1" type="ORF">EV182_006250</name>
</gene>
<dbReference type="Proteomes" id="UP001145114">
    <property type="component" value="Unassembled WGS sequence"/>
</dbReference>
<proteinExistence type="predicted"/>
<organism evidence="1 2">
    <name type="scientific">Spiromyces aspiralis</name>
    <dbReference type="NCBI Taxonomy" id="68401"/>
    <lineage>
        <taxon>Eukaryota</taxon>
        <taxon>Fungi</taxon>
        <taxon>Fungi incertae sedis</taxon>
        <taxon>Zoopagomycota</taxon>
        <taxon>Kickxellomycotina</taxon>
        <taxon>Kickxellomycetes</taxon>
        <taxon>Kickxellales</taxon>
        <taxon>Kickxellaceae</taxon>
        <taxon>Spiromyces</taxon>
    </lineage>
</organism>